<dbReference type="PANTHER" id="PTHR46601">
    <property type="entry name" value="ULP_PROTEASE DOMAIN-CONTAINING PROTEIN"/>
    <property type="match status" value="1"/>
</dbReference>
<reference evidence="2 3" key="1">
    <citation type="submission" date="2020-06" db="EMBL/GenBank/DDBJ databases">
        <authorList>
            <person name="Li R."/>
            <person name="Bekaert M."/>
        </authorList>
    </citation>
    <scope>NUCLEOTIDE SEQUENCE [LARGE SCALE GENOMIC DNA]</scope>
    <source>
        <strain evidence="3">wild</strain>
    </source>
</reference>
<feature type="region of interest" description="Disordered" evidence="1">
    <location>
        <begin position="269"/>
        <end position="325"/>
    </location>
</feature>
<dbReference type="Proteomes" id="UP000507470">
    <property type="component" value="Unassembled WGS sequence"/>
</dbReference>
<protein>
    <submittedName>
        <fullName evidence="2">Uncharacterized protein</fullName>
    </submittedName>
</protein>
<gene>
    <name evidence="2" type="ORF">MCOR_2619</name>
</gene>
<name>A0A6J8A379_MYTCO</name>
<dbReference type="AlphaFoldDB" id="A0A6J8A379"/>
<accession>A0A6J8A379</accession>
<evidence type="ECO:0000313" key="3">
    <source>
        <dbReference type="Proteomes" id="UP000507470"/>
    </source>
</evidence>
<organism evidence="2 3">
    <name type="scientific">Mytilus coruscus</name>
    <name type="common">Sea mussel</name>
    <dbReference type="NCBI Taxonomy" id="42192"/>
    <lineage>
        <taxon>Eukaryota</taxon>
        <taxon>Metazoa</taxon>
        <taxon>Spiralia</taxon>
        <taxon>Lophotrochozoa</taxon>
        <taxon>Mollusca</taxon>
        <taxon>Bivalvia</taxon>
        <taxon>Autobranchia</taxon>
        <taxon>Pteriomorphia</taxon>
        <taxon>Mytilida</taxon>
        <taxon>Mytiloidea</taxon>
        <taxon>Mytilidae</taxon>
        <taxon>Mytilinae</taxon>
        <taxon>Mytilus</taxon>
    </lineage>
</organism>
<dbReference type="EMBL" id="CACVKT020000540">
    <property type="protein sequence ID" value="CAC5359972.1"/>
    <property type="molecule type" value="Genomic_DNA"/>
</dbReference>
<feature type="compositionally biased region" description="Basic and acidic residues" evidence="1">
    <location>
        <begin position="302"/>
        <end position="325"/>
    </location>
</feature>
<proteinExistence type="predicted"/>
<evidence type="ECO:0000313" key="2">
    <source>
        <dbReference type="EMBL" id="CAC5359972.1"/>
    </source>
</evidence>
<dbReference type="OrthoDB" id="10065669at2759"/>
<sequence>MKQLIIVIDFAENYSCFSQNEIQGAHWAKDSVTIHPCVCTYMYNCQEHGKVQVEEIVDIISNDLIHDSHAVHTFTKKVMDHFQNERNLDLEHVVVISDGCAGQYKSKVPFMDASCFVEDFGVSIERCYYGSRHGKNRCDGEAGVVKSKATRLVKNDEAIITNASEFFDAVSEHLTKVNNDENCCLKRRVFIFVEFAEIVRPRIDKSAKLVKGTRQLHSILGATTKGNIQTRKLSCFCTQCIDRRYDRCVNGSHVDGWQSVMIKSVHVPVNRPEDDSDDTAVDEDNGHNGDPVVLDEDPVVLDDGHGHDEDPVVLDDGHGHDEDPVVLDDGHGVSLELGNISFDPDTSFSYIRDDSMIEDTA</sequence>
<evidence type="ECO:0000256" key="1">
    <source>
        <dbReference type="SAM" id="MobiDB-lite"/>
    </source>
</evidence>
<keyword evidence="3" id="KW-1185">Reference proteome</keyword>
<dbReference type="PANTHER" id="PTHR46601:SF1">
    <property type="entry name" value="ADF-H DOMAIN-CONTAINING PROTEIN"/>
    <property type="match status" value="1"/>
</dbReference>
<feature type="compositionally biased region" description="Acidic residues" evidence="1">
    <location>
        <begin position="274"/>
        <end position="283"/>
    </location>
</feature>